<evidence type="ECO:0000313" key="4">
    <source>
        <dbReference type="Proteomes" id="UP000470213"/>
    </source>
</evidence>
<dbReference type="RefSeq" id="WP_163084213.1">
    <property type="nucleotide sequence ID" value="NZ_JAAAWN010000005.1"/>
</dbReference>
<feature type="signal peptide" evidence="2">
    <location>
        <begin position="1"/>
        <end position="29"/>
    </location>
</feature>
<keyword evidence="4" id="KW-1185">Reference proteome</keyword>
<feature type="chain" id="PRO_5030893607" description="FTP domain-containing protein" evidence="2">
    <location>
        <begin position="30"/>
        <end position="208"/>
    </location>
</feature>
<dbReference type="AlphaFoldDB" id="A0A7X5LKX8"/>
<dbReference type="EMBL" id="JAAAWN010000005">
    <property type="protein sequence ID" value="NDV90625.1"/>
    <property type="molecule type" value="Genomic_DNA"/>
</dbReference>
<dbReference type="Proteomes" id="UP000470213">
    <property type="component" value="Unassembled WGS sequence"/>
</dbReference>
<proteinExistence type="predicted"/>
<evidence type="ECO:0000256" key="2">
    <source>
        <dbReference type="SAM" id="SignalP"/>
    </source>
</evidence>
<comment type="caution">
    <text evidence="3">The sequence shown here is derived from an EMBL/GenBank/DDBJ whole genome shotgun (WGS) entry which is preliminary data.</text>
</comment>
<feature type="region of interest" description="Disordered" evidence="1">
    <location>
        <begin position="33"/>
        <end position="62"/>
    </location>
</feature>
<organism evidence="3 4">
    <name type="scientific">Alteromonas profundi</name>
    <dbReference type="NCBI Taxonomy" id="2696062"/>
    <lineage>
        <taxon>Bacteria</taxon>
        <taxon>Pseudomonadati</taxon>
        <taxon>Pseudomonadota</taxon>
        <taxon>Gammaproteobacteria</taxon>
        <taxon>Alteromonadales</taxon>
        <taxon>Alteromonadaceae</taxon>
        <taxon>Alteromonas/Salinimonas group</taxon>
        <taxon>Alteromonas</taxon>
    </lineage>
</organism>
<feature type="compositionally biased region" description="Polar residues" evidence="1">
    <location>
        <begin position="49"/>
        <end position="62"/>
    </location>
</feature>
<protein>
    <recommendedName>
        <fullName evidence="5">FTP domain-containing protein</fullName>
    </recommendedName>
</protein>
<accession>A0A7X5LKX8</accession>
<sequence>MVMCIKQLTAIYVLWLLMLCSALVEPATASSTESSKYQMAERQPVKRVSLQQQESEQTASDKSFTHHRFGEIHFGNDVASISLSYQLLGDQNNGCQYIAFKKYPSLAVMVMDGTIEHADLEIHSHTDKHGLFKQSIFQALATGQQSLAEFRQQSPEVEIYDHEYLPGVYLHWYNNDKTRAVVIEYVNGQVDRVKVGLVPSVLWVEGCA</sequence>
<evidence type="ECO:0008006" key="5">
    <source>
        <dbReference type="Google" id="ProtNLM"/>
    </source>
</evidence>
<evidence type="ECO:0000313" key="3">
    <source>
        <dbReference type="EMBL" id="NDV90625.1"/>
    </source>
</evidence>
<keyword evidence="2" id="KW-0732">Signal</keyword>
<gene>
    <name evidence="3" type="ORF">GTH32_05365</name>
</gene>
<evidence type="ECO:0000256" key="1">
    <source>
        <dbReference type="SAM" id="MobiDB-lite"/>
    </source>
</evidence>
<reference evidence="3 4" key="1">
    <citation type="submission" date="2020-01" db="EMBL/GenBank/DDBJ databases">
        <authorList>
            <person name="Chen J."/>
            <person name="Zhu S."/>
            <person name="Yang J."/>
        </authorList>
    </citation>
    <scope>NUCLEOTIDE SEQUENCE [LARGE SCALE GENOMIC DNA]</scope>
    <source>
        <strain evidence="3 4">345S023</strain>
    </source>
</reference>
<name>A0A7X5LKX8_9ALTE</name>